<dbReference type="PANTHER" id="PTHR23502">
    <property type="entry name" value="MAJOR FACILITATOR SUPERFAMILY"/>
    <property type="match status" value="1"/>
</dbReference>
<dbReference type="CDD" id="cd17323">
    <property type="entry name" value="MFS_Tpo1_MDR_like"/>
    <property type="match status" value="1"/>
</dbReference>
<evidence type="ECO:0000259" key="8">
    <source>
        <dbReference type="PROSITE" id="PS50850"/>
    </source>
</evidence>
<evidence type="ECO:0000313" key="10">
    <source>
        <dbReference type="Proteomes" id="UP000243515"/>
    </source>
</evidence>
<keyword evidence="10" id="KW-1185">Reference proteome</keyword>
<evidence type="ECO:0000256" key="2">
    <source>
        <dbReference type="ARBA" id="ARBA00008335"/>
    </source>
</evidence>
<feature type="transmembrane region" description="Helical" evidence="7">
    <location>
        <begin position="201"/>
        <end position="224"/>
    </location>
</feature>
<keyword evidence="4 7" id="KW-1133">Transmembrane helix</keyword>
<dbReference type="Proteomes" id="UP000243515">
    <property type="component" value="Unassembled WGS sequence"/>
</dbReference>
<evidence type="ECO:0000256" key="4">
    <source>
        <dbReference type="ARBA" id="ARBA00022989"/>
    </source>
</evidence>
<feature type="transmembrane region" description="Helical" evidence="7">
    <location>
        <begin position="386"/>
        <end position="405"/>
    </location>
</feature>
<dbReference type="PROSITE" id="PS50850">
    <property type="entry name" value="MFS"/>
    <property type="match status" value="1"/>
</dbReference>
<feature type="transmembrane region" description="Helical" evidence="7">
    <location>
        <begin position="230"/>
        <end position="248"/>
    </location>
</feature>
<name>A0A232LRX5_9EURO</name>
<evidence type="ECO:0000256" key="1">
    <source>
        <dbReference type="ARBA" id="ARBA00004651"/>
    </source>
</evidence>
<dbReference type="FunFam" id="1.20.1250.20:FF:000082">
    <property type="entry name" value="MFS multidrug transporter, putative"/>
    <property type="match status" value="1"/>
</dbReference>
<feature type="transmembrane region" description="Helical" evidence="7">
    <location>
        <begin position="111"/>
        <end position="129"/>
    </location>
</feature>
<evidence type="ECO:0000256" key="7">
    <source>
        <dbReference type="SAM" id="Phobius"/>
    </source>
</evidence>
<dbReference type="Gene3D" id="1.20.1250.20">
    <property type="entry name" value="MFS general substrate transporter like domains"/>
    <property type="match status" value="1"/>
</dbReference>
<organism evidence="9 10">
    <name type="scientific">Elaphomyces granulatus</name>
    <dbReference type="NCBI Taxonomy" id="519963"/>
    <lineage>
        <taxon>Eukaryota</taxon>
        <taxon>Fungi</taxon>
        <taxon>Dikarya</taxon>
        <taxon>Ascomycota</taxon>
        <taxon>Pezizomycotina</taxon>
        <taxon>Eurotiomycetes</taxon>
        <taxon>Eurotiomycetidae</taxon>
        <taxon>Eurotiales</taxon>
        <taxon>Elaphomycetaceae</taxon>
        <taxon>Elaphomyces</taxon>
    </lineage>
</organism>
<evidence type="ECO:0000256" key="6">
    <source>
        <dbReference type="SAM" id="MobiDB-lite"/>
    </source>
</evidence>
<dbReference type="EMBL" id="NPHW01005321">
    <property type="protein sequence ID" value="OXV06889.1"/>
    <property type="molecule type" value="Genomic_DNA"/>
</dbReference>
<feature type="transmembrane region" description="Helical" evidence="7">
    <location>
        <begin position="301"/>
        <end position="320"/>
    </location>
</feature>
<feature type="transmembrane region" description="Helical" evidence="7">
    <location>
        <begin position="340"/>
        <end position="359"/>
    </location>
</feature>
<dbReference type="Pfam" id="PF07690">
    <property type="entry name" value="MFS_1"/>
    <property type="match status" value="1"/>
</dbReference>
<dbReference type="SUPFAM" id="SSF103473">
    <property type="entry name" value="MFS general substrate transporter"/>
    <property type="match status" value="1"/>
</dbReference>
<reference evidence="9 10" key="1">
    <citation type="journal article" date="2015" name="Environ. Microbiol.">
        <title>Metagenome sequence of Elaphomyces granulatus from sporocarp tissue reveals Ascomycota ectomycorrhizal fingerprints of genome expansion and a Proteobacteria-rich microbiome.</title>
        <authorList>
            <person name="Quandt C.A."/>
            <person name="Kohler A."/>
            <person name="Hesse C.N."/>
            <person name="Sharpton T.J."/>
            <person name="Martin F."/>
            <person name="Spatafora J.W."/>
        </authorList>
    </citation>
    <scope>NUCLEOTIDE SEQUENCE [LARGE SCALE GENOMIC DNA]</scope>
    <source>
        <strain evidence="9 10">OSC145934</strain>
    </source>
</reference>
<feature type="transmembrane region" description="Helical" evidence="7">
    <location>
        <begin position="79"/>
        <end position="99"/>
    </location>
</feature>
<sequence>MEKRFSGLPVEGDPFQLAQRISVNYLWDKPLPGGPFEVRSNSVSSSDSSQEVKARPDWSNDPRNALNWRMWKKVYNSSVPALLSFASSFGSSVYSPAVFEVEARFNVSTTMALLPLTLYVFGLGFGPVIGAPLSETYGRRFVYLVTPPLSMLFTVGSALSKNFGTLLACRFLAGMMGSPPLAVGAGTNIDMWPVQHRARAVSLYLFAPFLGPSLGPAIGGYLAQYKGWQWTQWIMVIIGGAIWAYSLGSEETYGKVILKKEAKKLGLPPESDDGPKGLAAIKLLLTVTITRPIHMLFTEPIVALYSIYTAFNFAVLFIFFEAFPIVFMGVYGFSLGECGLSFMGITVGCLLSVAVSNIVDRLTHFKKLQQKIAAGGEASLPPEQRLHNAMIGSLLLPIGLFWFAWTARHDNSSALYLVEVYGPLNGASAIAANGLLRYALGGSFPLFAVQMYQRLGIGWATSLLGFITVSLLPVPWLFFLWGPRIRERSKFKL</sequence>
<protein>
    <recommendedName>
        <fullName evidence="8">Major facilitator superfamily (MFS) profile domain-containing protein</fullName>
    </recommendedName>
</protein>
<dbReference type="GO" id="GO:0015606">
    <property type="term" value="F:spermidine transmembrane transporter activity"/>
    <property type="evidence" value="ECO:0007669"/>
    <property type="project" value="TreeGrafter"/>
</dbReference>
<feature type="transmembrane region" description="Helical" evidence="7">
    <location>
        <begin position="457"/>
        <end position="482"/>
    </location>
</feature>
<dbReference type="GO" id="GO:0005886">
    <property type="term" value="C:plasma membrane"/>
    <property type="evidence" value="ECO:0007669"/>
    <property type="project" value="UniProtKB-SubCell"/>
</dbReference>
<dbReference type="GO" id="GO:0000297">
    <property type="term" value="F:spermine transmembrane transporter activity"/>
    <property type="evidence" value="ECO:0007669"/>
    <property type="project" value="TreeGrafter"/>
</dbReference>
<dbReference type="PANTHER" id="PTHR23502:SF182">
    <property type="entry name" value="POLYAMINE TRANSPORTER, PUTATIVE-RELATED"/>
    <property type="match status" value="1"/>
</dbReference>
<evidence type="ECO:0000256" key="5">
    <source>
        <dbReference type="ARBA" id="ARBA00023136"/>
    </source>
</evidence>
<proteinExistence type="inferred from homology"/>
<evidence type="ECO:0000313" key="9">
    <source>
        <dbReference type="EMBL" id="OXV06889.1"/>
    </source>
</evidence>
<dbReference type="InterPro" id="IPR011701">
    <property type="entry name" value="MFS"/>
</dbReference>
<feature type="region of interest" description="Disordered" evidence="6">
    <location>
        <begin position="38"/>
        <end position="58"/>
    </location>
</feature>
<dbReference type="AlphaFoldDB" id="A0A232LRX5"/>
<feature type="domain" description="Major facilitator superfamily (MFS) profile" evidence="8">
    <location>
        <begin position="76"/>
        <end position="493"/>
    </location>
</feature>
<keyword evidence="3 7" id="KW-0812">Transmembrane</keyword>
<accession>A0A232LRX5</accession>
<gene>
    <name evidence="9" type="ORF">Egran_05344</name>
</gene>
<dbReference type="OrthoDB" id="3936150at2759"/>
<feature type="compositionally biased region" description="Low complexity" evidence="6">
    <location>
        <begin position="40"/>
        <end position="49"/>
    </location>
</feature>
<evidence type="ECO:0000256" key="3">
    <source>
        <dbReference type="ARBA" id="ARBA00022692"/>
    </source>
</evidence>
<keyword evidence="5 7" id="KW-0472">Membrane</keyword>
<comment type="caution">
    <text evidence="9">The sequence shown here is derived from an EMBL/GenBank/DDBJ whole genome shotgun (WGS) entry which is preliminary data.</text>
</comment>
<comment type="subcellular location">
    <subcellularLocation>
        <location evidence="1">Cell membrane</location>
        <topology evidence="1">Multi-pass membrane protein</topology>
    </subcellularLocation>
</comment>
<comment type="similarity">
    <text evidence="2">Belongs to the major facilitator superfamily.</text>
</comment>
<dbReference type="InterPro" id="IPR020846">
    <property type="entry name" value="MFS_dom"/>
</dbReference>
<dbReference type="InterPro" id="IPR036259">
    <property type="entry name" value="MFS_trans_sf"/>
</dbReference>